<organism evidence="1 2">
    <name type="scientific">Siminovitchia terrae</name>
    <name type="common">Bacillus terrae</name>
    <dbReference type="NCBI Taxonomy" id="1914933"/>
    <lineage>
        <taxon>Bacteria</taxon>
        <taxon>Bacillati</taxon>
        <taxon>Bacillota</taxon>
        <taxon>Bacilli</taxon>
        <taxon>Bacillales</taxon>
        <taxon>Bacillaceae</taxon>
        <taxon>Siminovitchia</taxon>
    </lineage>
</organism>
<keyword evidence="2" id="KW-1185">Reference proteome</keyword>
<gene>
    <name evidence="1" type="ORF">J6TS1_51970</name>
</gene>
<proteinExistence type="predicted"/>
<name>A0ABQ4L5M7_SIMTE</name>
<reference evidence="1 2" key="1">
    <citation type="submission" date="2021-03" db="EMBL/GenBank/DDBJ databases">
        <title>Antimicrobial resistance genes in bacteria isolated from Japanese honey, and their potential for conferring macrolide and lincosamide resistance in the American foulbrood pathogen Paenibacillus larvae.</title>
        <authorList>
            <person name="Okamoto M."/>
            <person name="Kumagai M."/>
            <person name="Kanamori H."/>
            <person name="Takamatsu D."/>
        </authorList>
    </citation>
    <scope>NUCLEOTIDE SEQUENCE [LARGE SCALE GENOMIC DNA]</scope>
    <source>
        <strain evidence="1 2">J6TS1</strain>
    </source>
</reference>
<comment type="caution">
    <text evidence="1">The sequence shown here is derived from an EMBL/GenBank/DDBJ whole genome shotgun (WGS) entry which is preliminary data.</text>
</comment>
<dbReference type="EMBL" id="BORJ01000029">
    <property type="protein sequence ID" value="GIN99327.1"/>
    <property type="molecule type" value="Genomic_DNA"/>
</dbReference>
<evidence type="ECO:0000313" key="2">
    <source>
        <dbReference type="Proteomes" id="UP000680670"/>
    </source>
</evidence>
<protein>
    <submittedName>
        <fullName evidence="1">Uncharacterized protein</fullName>
    </submittedName>
</protein>
<sequence>MEAGALASVEALVGYYPGCMDRLTRDPNRVGRQCQAGSLTGAVAS</sequence>
<accession>A0ABQ4L5M7</accession>
<dbReference type="Proteomes" id="UP000680670">
    <property type="component" value="Unassembled WGS sequence"/>
</dbReference>
<evidence type="ECO:0000313" key="1">
    <source>
        <dbReference type="EMBL" id="GIN99327.1"/>
    </source>
</evidence>